<feature type="signal peptide" evidence="1">
    <location>
        <begin position="1"/>
        <end position="24"/>
    </location>
</feature>
<dbReference type="RefSeq" id="WP_075869335.1">
    <property type="nucleotide sequence ID" value="NZ_CALYQA010000002.1"/>
</dbReference>
<evidence type="ECO:0000313" key="3">
    <source>
        <dbReference type="Proteomes" id="UP000187344"/>
    </source>
</evidence>
<dbReference type="InterPro" id="IPR009380">
    <property type="entry name" value="DUF1036"/>
</dbReference>
<reference evidence="2 3" key="1">
    <citation type="submission" date="2016-12" db="EMBL/GenBank/DDBJ databases">
        <title>Comparative genomics of Bartonella apis.</title>
        <authorList>
            <person name="Engel P."/>
        </authorList>
    </citation>
    <scope>NUCLEOTIDE SEQUENCE [LARGE SCALE GENOMIC DNA]</scope>
    <source>
        <strain evidence="2 3">PEB0149</strain>
    </source>
</reference>
<organism evidence="2 3">
    <name type="scientific">Bartonella apis</name>
    <dbReference type="NCBI Taxonomy" id="1686310"/>
    <lineage>
        <taxon>Bacteria</taxon>
        <taxon>Pseudomonadati</taxon>
        <taxon>Pseudomonadota</taxon>
        <taxon>Alphaproteobacteria</taxon>
        <taxon>Hyphomicrobiales</taxon>
        <taxon>Bartonellaceae</taxon>
        <taxon>Bartonella</taxon>
    </lineage>
</organism>
<keyword evidence="1" id="KW-0732">Signal</keyword>
<comment type="caution">
    <text evidence="2">The sequence shown here is derived from an EMBL/GenBank/DDBJ whole genome shotgun (WGS) entry which is preliminary data.</text>
</comment>
<protein>
    <submittedName>
        <fullName evidence="2">Putative membrane protein</fullName>
    </submittedName>
</protein>
<name>A0A1R0FBA5_9HYPH</name>
<feature type="chain" id="PRO_5012954931" evidence="1">
    <location>
        <begin position="25"/>
        <end position="155"/>
    </location>
</feature>
<sequence length="155" mass="17116">MLLKKILIVLFGGMFAFTFQNATKADFRVCNTTQEVIGVSIGYRAKAGWVSEGWWVVGPTRCKTIIDGALASRFYYLHAEDAKNHGRWDGPINMCVKDSEFTINGVNDCFARGFQKAGFQEIDTGTQTSWMVQLTEPVSNNPALNTPLVTGAPTK</sequence>
<keyword evidence="3" id="KW-1185">Reference proteome</keyword>
<accession>A0A1R0FBA5</accession>
<proteinExistence type="predicted"/>
<dbReference type="OrthoDB" id="9806840at2"/>
<dbReference type="Pfam" id="PF06282">
    <property type="entry name" value="DUF1036"/>
    <property type="match status" value="1"/>
</dbReference>
<dbReference type="EMBL" id="LXYT01000001">
    <property type="protein sequence ID" value="OLY44179.1"/>
    <property type="molecule type" value="Genomic_DNA"/>
</dbReference>
<gene>
    <name evidence="2" type="ORF">PEB0149_016460</name>
</gene>
<evidence type="ECO:0000256" key="1">
    <source>
        <dbReference type="SAM" id="SignalP"/>
    </source>
</evidence>
<evidence type="ECO:0000313" key="2">
    <source>
        <dbReference type="EMBL" id="OLY44179.1"/>
    </source>
</evidence>
<dbReference type="AlphaFoldDB" id="A0A1R0FBA5"/>
<dbReference type="Proteomes" id="UP000187344">
    <property type="component" value="Unassembled WGS sequence"/>
</dbReference>